<proteinExistence type="predicted"/>
<dbReference type="SUPFAM" id="SSF46955">
    <property type="entry name" value="Putative DNA-binding domain"/>
    <property type="match status" value="1"/>
</dbReference>
<sequence>MYPTGPVVLIVAPSRRYGGSMRVWELAESLRITTAELLALIEPYDKYVTSHLATIPEMALRAIQSDPPAPTRKFSDYYWHAEPRPRPRPSPAPPAASRLGGNPFSGRRGRLRRRPGPRPVSFEPPYEEDDHGWGNDPTADLKYEPIWSTRDVARYYDVKPATVRQWVARGYLTPEGKEGPSHVFARNEVMDAWADISARRNESGKASSQSWPPSRPRGLHATDLDRLNKVTPESLVTITEAAVMLGLAPATIRSWIRRGHITPHPTSTPRRTLVSVADVHAAARRKRH</sequence>
<gene>
    <name evidence="3" type="ORF">DJ010_01485</name>
</gene>
<evidence type="ECO:0000256" key="1">
    <source>
        <dbReference type="SAM" id="MobiDB-lite"/>
    </source>
</evidence>
<feature type="region of interest" description="Disordered" evidence="1">
    <location>
        <begin position="200"/>
        <end position="220"/>
    </location>
</feature>
<evidence type="ECO:0000313" key="3">
    <source>
        <dbReference type="EMBL" id="PWN04343.1"/>
    </source>
</evidence>
<keyword evidence="4" id="KW-1185">Reference proteome</keyword>
<organism evidence="3 4">
    <name type="scientific">Nocardioides silvaticus</name>
    <dbReference type="NCBI Taxonomy" id="2201891"/>
    <lineage>
        <taxon>Bacteria</taxon>
        <taxon>Bacillati</taxon>
        <taxon>Actinomycetota</taxon>
        <taxon>Actinomycetes</taxon>
        <taxon>Propionibacteriales</taxon>
        <taxon>Nocardioidaceae</taxon>
        <taxon>Nocardioides</taxon>
    </lineage>
</organism>
<accession>A0A316TIC1</accession>
<comment type="caution">
    <text evidence="3">The sequence shown here is derived from an EMBL/GenBank/DDBJ whole genome shotgun (WGS) entry which is preliminary data.</text>
</comment>
<feature type="compositionally biased region" description="Basic residues" evidence="1">
    <location>
        <begin position="107"/>
        <end position="116"/>
    </location>
</feature>
<protein>
    <recommendedName>
        <fullName evidence="2">Helix-turn-helix domain-containing protein</fullName>
    </recommendedName>
</protein>
<feature type="region of interest" description="Disordered" evidence="1">
    <location>
        <begin position="80"/>
        <end position="140"/>
    </location>
</feature>
<dbReference type="Proteomes" id="UP000245507">
    <property type="component" value="Unassembled WGS sequence"/>
</dbReference>
<evidence type="ECO:0000259" key="2">
    <source>
        <dbReference type="Pfam" id="PF12728"/>
    </source>
</evidence>
<name>A0A316TIC1_9ACTN</name>
<reference evidence="3 4" key="1">
    <citation type="submission" date="2018-05" db="EMBL/GenBank/DDBJ databases">
        <title>Nocardioides silvaticus genome.</title>
        <authorList>
            <person name="Li C."/>
            <person name="Wang G."/>
        </authorList>
    </citation>
    <scope>NUCLEOTIDE SEQUENCE [LARGE SCALE GENOMIC DNA]</scope>
    <source>
        <strain evidence="3 4">CCTCC AB 2018079</strain>
    </source>
</reference>
<dbReference type="InterPro" id="IPR009061">
    <property type="entry name" value="DNA-bd_dom_put_sf"/>
</dbReference>
<dbReference type="Pfam" id="PF12728">
    <property type="entry name" value="HTH_17"/>
    <property type="match status" value="1"/>
</dbReference>
<evidence type="ECO:0000313" key="4">
    <source>
        <dbReference type="Proteomes" id="UP000245507"/>
    </source>
</evidence>
<dbReference type="InterPro" id="IPR041657">
    <property type="entry name" value="HTH_17"/>
</dbReference>
<dbReference type="EMBL" id="QGDD01000001">
    <property type="protein sequence ID" value="PWN04343.1"/>
    <property type="molecule type" value="Genomic_DNA"/>
</dbReference>
<dbReference type="AlphaFoldDB" id="A0A316TIC1"/>
<feature type="domain" description="Helix-turn-helix" evidence="2">
    <location>
        <begin position="235"/>
        <end position="286"/>
    </location>
</feature>